<evidence type="ECO:0000313" key="4">
    <source>
        <dbReference type="Proteomes" id="UP000663887"/>
    </source>
</evidence>
<dbReference type="PANTHER" id="PTHR16263:SF4">
    <property type="entry name" value="TETRATRICOPEPTIDE REPEAT PROTEIN 38"/>
    <property type="match status" value="1"/>
</dbReference>
<evidence type="ECO:0000256" key="2">
    <source>
        <dbReference type="ARBA" id="ARBA00022803"/>
    </source>
</evidence>
<protein>
    <submittedName>
        <fullName evidence="3">Uncharacterized protein</fullName>
    </submittedName>
</protein>
<keyword evidence="1" id="KW-0677">Repeat</keyword>
<dbReference type="EMBL" id="CAJNRG010013044">
    <property type="protein sequence ID" value="CAF2145456.1"/>
    <property type="molecule type" value="Genomic_DNA"/>
</dbReference>
<evidence type="ECO:0000256" key="1">
    <source>
        <dbReference type="ARBA" id="ARBA00022737"/>
    </source>
</evidence>
<accession>A0A816XEE8</accession>
<dbReference type="PANTHER" id="PTHR16263">
    <property type="entry name" value="TETRATRICOPEPTIDE REPEAT PROTEIN 38"/>
    <property type="match status" value="1"/>
</dbReference>
<dbReference type="Proteomes" id="UP000663887">
    <property type="component" value="Unassembled WGS sequence"/>
</dbReference>
<proteinExistence type="predicted"/>
<name>A0A816XEE8_9BILA</name>
<reference evidence="3" key="1">
    <citation type="submission" date="2021-02" db="EMBL/GenBank/DDBJ databases">
        <authorList>
            <person name="Nowell W R."/>
        </authorList>
    </citation>
    <scope>NUCLEOTIDE SEQUENCE</scope>
</reference>
<evidence type="ECO:0000313" key="3">
    <source>
        <dbReference type="EMBL" id="CAF2145456.1"/>
    </source>
</evidence>
<gene>
    <name evidence="3" type="ORF">XDN619_LOCUS27560</name>
</gene>
<dbReference type="AlphaFoldDB" id="A0A816XEE8"/>
<organism evidence="3 4">
    <name type="scientific">Rotaria magnacalcarata</name>
    <dbReference type="NCBI Taxonomy" id="392030"/>
    <lineage>
        <taxon>Eukaryota</taxon>
        <taxon>Metazoa</taxon>
        <taxon>Spiralia</taxon>
        <taxon>Gnathifera</taxon>
        <taxon>Rotifera</taxon>
        <taxon>Eurotatoria</taxon>
        <taxon>Bdelloidea</taxon>
        <taxon>Philodinida</taxon>
        <taxon>Philodinidae</taxon>
        <taxon>Rotaria</taxon>
    </lineage>
</organism>
<keyword evidence="2" id="KW-0802">TPR repeat</keyword>
<dbReference type="InterPro" id="IPR033891">
    <property type="entry name" value="TTC38"/>
</dbReference>
<sequence>MDNFADTAMKKDFSRSLKETAESSDTDIGKSYREIGSCIFAALERFDEGEYAQVVELLYPIRNRTAIAGGSNAQRDIFALLLIHLAVYSNDNQHRELVKRLINERCEMRGSANSRMMKNYLEGVGVGVILLQTPTHILFISPRVYDAMGL</sequence>
<comment type="caution">
    <text evidence="3">The sequence shown here is derived from an EMBL/GenBank/DDBJ whole genome shotgun (WGS) entry which is preliminary data.</text>
</comment>